<evidence type="ECO:0000256" key="6">
    <source>
        <dbReference type="ARBA" id="ARBA00022679"/>
    </source>
</evidence>
<evidence type="ECO:0000256" key="3">
    <source>
        <dbReference type="ARBA" id="ARBA00006751"/>
    </source>
</evidence>
<comment type="function">
    <text evidence="1">The purine nucleoside phosphorylases catalyze the phosphorolytic breakdown of the N-glycosidic bond in the beta-(deoxy)ribonucleoside molecules, with the formation of the corresponding free purine bases and pentose-1-phosphate. Cleaves guanosine, inosine, 2'-deoxyguanosine and 2'-deoxyinosine.</text>
</comment>
<accession>A0A936NEH5</accession>
<evidence type="ECO:0000256" key="4">
    <source>
        <dbReference type="ARBA" id="ARBA00011886"/>
    </source>
</evidence>
<evidence type="ECO:0000256" key="1">
    <source>
        <dbReference type="ARBA" id="ARBA00002678"/>
    </source>
</evidence>
<feature type="domain" description="Nucleoside phosphorylase" evidence="9">
    <location>
        <begin position="72"/>
        <end position="298"/>
    </location>
</feature>
<keyword evidence="5 10" id="KW-0328">Glycosyltransferase</keyword>
<evidence type="ECO:0000313" key="10">
    <source>
        <dbReference type="EMBL" id="MBK9297878.1"/>
    </source>
</evidence>
<evidence type="ECO:0000313" key="11">
    <source>
        <dbReference type="Proteomes" id="UP000727993"/>
    </source>
</evidence>
<dbReference type="GO" id="GO:0009116">
    <property type="term" value="P:nucleoside metabolic process"/>
    <property type="evidence" value="ECO:0007669"/>
    <property type="project" value="InterPro"/>
</dbReference>
<dbReference type="GO" id="GO:0005737">
    <property type="term" value="C:cytoplasm"/>
    <property type="evidence" value="ECO:0007669"/>
    <property type="project" value="TreeGrafter"/>
</dbReference>
<name>A0A936NEH5_9ACTN</name>
<dbReference type="SUPFAM" id="SSF53167">
    <property type="entry name" value="Purine and uridine phosphorylases"/>
    <property type="match status" value="1"/>
</dbReference>
<protein>
    <recommendedName>
        <fullName evidence="4">purine-nucleoside phosphorylase</fullName>
        <ecNumber evidence="4">2.4.2.1</ecNumber>
    </recommendedName>
    <alternativeName>
        <fullName evidence="7">Inosine-guanosine phosphorylase</fullName>
    </alternativeName>
</protein>
<keyword evidence="6 10" id="KW-0808">Transferase</keyword>
<evidence type="ECO:0000256" key="5">
    <source>
        <dbReference type="ARBA" id="ARBA00022676"/>
    </source>
</evidence>
<dbReference type="InterPro" id="IPR000845">
    <property type="entry name" value="Nucleoside_phosphorylase_d"/>
</dbReference>
<dbReference type="EMBL" id="JADJZA010000007">
    <property type="protein sequence ID" value="MBK9297878.1"/>
    <property type="molecule type" value="Genomic_DNA"/>
</dbReference>
<dbReference type="NCBIfam" id="NF006054">
    <property type="entry name" value="PRK08202.1"/>
    <property type="match status" value="1"/>
</dbReference>
<sequence length="312" mass="31463">MSARPQPLDGPSEPFALAARAAEQLAGRLGRDDHRLALWLGSGWQRALDELNVTATTSTDELAGFQPAGAMGHGSEAHSVRVDAPEGESLQALVFTGRTHLYEGHGPAAVAHGVRTAAAAGCTVAVLTNAAGCLRSGDAGASDGGPDGAGAAWPIGSPVLISDQLNLTGASPLTGPLPPPPHAYRHVDLTDAYHPRLRGLARNVAPDLPEGVYAGFHGPEFETPAEITAVGRAGADLVGQSTVLETIAARQVGLGVLGISLITNAAAGLGGALSASEVIEVAGAAAPKLARLLARVLAALAADTELWEGSVL</sequence>
<dbReference type="GO" id="GO:0004731">
    <property type="term" value="F:purine-nucleoside phosphorylase activity"/>
    <property type="evidence" value="ECO:0007669"/>
    <property type="project" value="UniProtKB-EC"/>
</dbReference>
<comment type="similarity">
    <text evidence="3">Belongs to the PNP/MTAP phosphorylase family.</text>
</comment>
<comment type="catalytic activity">
    <reaction evidence="8">
        <text>a purine 2'-deoxy-D-ribonucleoside + phosphate = a purine nucleobase + 2-deoxy-alpha-D-ribose 1-phosphate</text>
        <dbReference type="Rhea" id="RHEA:36431"/>
        <dbReference type="ChEBI" id="CHEBI:26386"/>
        <dbReference type="ChEBI" id="CHEBI:43474"/>
        <dbReference type="ChEBI" id="CHEBI:57259"/>
        <dbReference type="ChEBI" id="CHEBI:142361"/>
        <dbReference type="EC" id="2.4.2.1"/>
    </reaction>
</comment>
<evidence type="ECO:0000256" key="8">
    <source>
        <dbReference type="ARBA" id="ARBA00048556"/>
    </source>
</evidence>
<comment type="caution">
    <text evidence="10">The sequence shown here is derived from an EMBL/GenBank/DDBJ whole genome shotgun (WGS) entry which is preliminary data.</text>
</comment>
<dbReference type="AlphaFoldDB" id="A0A936NEH5"/>
<gene>
    <name evidence="10" type="ORF">IPN02_13810</name>
</gene>
<evidence type="ECO:0000256" key="2">
    <source>
        <dbReference type="ARBA" id="ARBA00005058"/>
    </source>
</evidence>
<dbReference type="InterPro" id="IPR035994">
    <property type="entry name" value="Nucleoside_phosphorylase_sf"/>
</dbReference>
<proteinExistence type="inferred from homology"/>
<organism evidence="10 11">
    <name type="scientific">Candidatus Neomicrothrix subdominans</name>
    <dbReference type="NCBI Taxonomy" id="2954438"/>
    <lineage>
        <taxon>Bacteria</taxon>
        <taxon>Bacillati</taxon>
        <taxon>Actinomycetota</taxon>
        <taxon>Acidimicrobiia</taxon>
        <taxon>Acidimicrobiales</taxon>
        <taxon>Microthrixaceae</taxon>
        <taxon>Candidatus Neomicrothrix</taxon>
    </lineage>
</organism>
<dbReference type="Gene3D" id="3.40.50.1580">
    <property type="entry name" value="Nucleoside phosphorylase domain"/>
    <property type="match status" value="1"/>
</dbReference>
<dbReference type="CDD" id="cd09009">
    <property type="entry name" value="PNP-EcPNPII_like"/>
    <property type="match status" value="1"/>
</dbReference>
<dbReference type="InterPro" id="IPR011268">
    <property type="entry name" value="Purine_phosphorylase"/>
</dbReference>
<dbReference type="PANTHER" id="PTHR11904:SF9">
    <property type="entry name" value="PURINE NUCLEOSIDE PHOSPHORYLASE-RELATED"/>
    <property type="match status" value="1"/>
</dbReference>
<reference evidence="10 11" key="1">
    <citation type="submission" date="2020-10" db="EMBL/GenBank/DDBJ databases">
        <title>Connecting structure to function with the recovery of over 1000 high-quality activated sludge metagenome-assembled genomes encoding full-length rRNA genes using long-read sequencing.</title>
        <authorList>
            <person name="Singleton C.M."/>
            <person name="Petriglieri F."/>
            <person name="Kristensen J.M."/>
            <person name="Kirkegaard R.H."/>
            <person name="Michaelsen T.Y."/>
            <person name="Andersen M.H."/>
            <person name="Karst S.M."/>
            <person name="Dueholm M.S."/>
            <person name="Nielsen P.H."/>
            <person name="Albertsen M."/>
        </authorList>
    </citation>
    <scope>NUCLEOTIDE SEQUENCE [LARGE SCALE GENOMIC DNA]</scope>
    <source>
        <strain evidence="10">Lyne_18-Q3-R50-59_MAXAC.006</strain>
    </source>
</reference>
<dbReference type="Pfam" id="PF01048">
    <property type="entry name" value="PNP_UDP_1"/>
    <property type="match status" value="1"/>
</dbReference>
<dbReference type="EC" id="2.4.2.1" evidence="4"/>
<comment type="pathway">
    <text evidence="2">Purine metabolism; purine nucleoside salvage.</text>
</comment>
<evidence type="ECO:0000259" key="9">
    <source>
        <dbReference type="Pfam" id="PF01048"/>
    </source>
</evidence>
<dbReference type="PANTHER" id="PTHR11904">
    <property type="entry name" value="METHYLTHIOADENOSINE/PURINE NUCLEOSIDE PHOSPHORYLASE"/>
    <property type="match status" value="1"/>
</dbReference>
<evidence type="ECO:0000256" key="7">
    <source>
        <dbReference type="ARBA" id="ARBA00031036"/>
    </source>
</evidence>
<dbReference type="Proteomes" id="UP000727993">
    <property type="component" value="Unassembled WGS sequence"/>
</dbReference>